<feature type="compositionally biased region" description="Polar residues" evidence="1">
    <location>
        <begin position="271"/>
        <end position="280"/>
    </location>
</feature>
<gene>
    <name evidence="2" type="primary">LOC108934532</name>
</gene>
<feature type="region of interest" description="Disordered" evidence="1">
    <location>
        <begin position="103"/>
        <end position="137"/>
    </location>
</feature>
<feature type="compositionally biased region" description="Basic and acidic residues" evidence="1">
    <location>
        <begin position="674"/>
        <end position="686"/>
    </location>
</feature>
<reference evidence="2 3" key="1">
    <citation type="submission" date="2019-04" db="EMBL/GenBank/DDBJ databases">
        <authorList>
            <consortium name="Wellcome Sanger Institute Data Sharing"/>
        </authorList>
    </citation>
    <scope>NUCLEOTIDE SEQUENCE [LARGE SCALE GENOMIC DNA]</scope>
</reference>
<feature type="compositionally biased region" description="Polar residues" evidence="1">
    <location>
        <begin position="298"/>
        <end position="312"/>
    </location>
</feature>
<feature type="compositionally biased region" description="Basic and acidic residues" evidence="1">
    <location>
        <begin position="126"/>
        <end position="137"/>
    </location>
</feature>
<keyword evidence="3" id="KW-1185">Reference proteome</keyword>
<proteinExistence type="predicted"/>
<reference evidence="2" key="3">
    <citation type="submission" date="2025-09" db="UniProtKB">
        <authorList>
            <consortium name="Ensembl"/>
        </authorList>
    </citation>
    <scope>IDENTIFICATION</scope>
</reference>
<feature type="region of interest" description="Disordered" evidence="1">
    <location>
        <begin position="298"/>
        <end position="364"/>
    </location>
</feature>
<dbReference type="GeneID" id="108934532"/>
<dbReference type="RefSeq" id="XP_018607950.2">
    <property type="nucleotide sequence ID" value="XM_018752434.2"/>
</dbReference>
<evidence type="ECO:0000313" key="2">
    <source>
        <dbReference type="Ensembl" id="ENSSFOP00015025856.2"/>
    </source>
</evidence>
<dbReference type="Proteomes" id="UP000694397">
    <property type="component" value="Chromosome 11"/>
</dbReference>
<name>A0A8C9S4Y2_SCLFO</name>
<evidence type="ECO:0000313" key="3">
    <source>
        <dbReference type="Proteomes" id="UP000694397"/>
    </source>
</evidence>
<feature type="compositionally biased region" description="Basic and acidic residues" evidence="1">
    <location>
        <begin position="11"/>
        <end position="24"/>
    </location>
</feature>
<feature type="compositionally biased region" description="Low complexity" evidence="1">
    <location>
        <begin position="32"/>
        <end position="47"/>
    </location>
</feature>
<feature type="compositionally biased region" description="Basic residues" evidence="1">
    <location>
        <begin position="1"/>
        <end position="10"/>
    </location>
</feature>
<feature type="region of interest" description="Disordered" evidence="1">
    <location>
        <begin position="592"/>
        <end position="698"/>
    </location>
</feature>
<feature type="region of interest" description="Disordered" evidence="1">
    <location>
        <begin position="270"/>
        <end position="289"/>
    </location>
</feature>
<sequence>MGAKLSKKKKGYDVSDPKEKKDEETIPVTAVAKSEAQPSEEAASSGAPEEEAKTEAAADISAEPAGEVMSVSQEVTSCEALVTEAVKEETNMAQVETVAITEPADPALQAPLPEPKAEEPSAESELEAKPEVSLPAKEDPALKKAEEMLATPKVVTHEVQAAPETECQVVQEAVSAAKAAAPVTEHLPADSSTVMATKTLDPCPVPSLPGSGTAIQPEEATGETVAMVQESTTKSETALQSDQTTSNSDYITMPETVHPKEVTSLKIAEVQESTSKPKSTVHSEESTVKTLEVSVIQESTFKSESTVHSGESTIKPLEVSPIQESTPEPKSAAQPEESTVKPLEVSAIQESTSEPESAVHPEESTIKTLEVSAIQESTSQPEIAAQPEESTTETLEVLAIQKSTSEAETVVQCEESIAKTVEVATVQKSCTKPETVVQLEEAVIQTVAAVPNVIAEVKHTPDSVIDLIQQDKSQTKTPERAQTEASQEVLEKSAAHVTEDNMFDYKETQAEAEVKAEPAEFFTSLEEHTEPTPSLQAEVPCSSLNLRETEAVPDIVISESLSTNEFPRDWVEESVAEVEHAAELKKVPITIPEAGSETYKPEPALPSAASVEAEVSVVPDEDVTVQSAGSAGSSTQANNINLENGECKTVDSTEKKDRPPSTEFNGESQAPKAVLEKSAEAQKEECVNGIGTPDVSPKEQQVISDCELKKDLIGNVVVPESIGEMAEAINAPANQDVDLV</sequence>
<reference evidence="2" key="2">
    <citation type="submission" date="2025-08" db="UniProtKB">
        <authorList>
            <consortium name="Ensembl"/>
        </authorList>
    </citation>
    <scope>IDENTIFICATION</scope>
</reference>
<dbReference type="OrthoDB" id="8964861at2759"/>
<feature type="compositionally biased region" description="Basic and acidic residues" evidence="1">
    <location>
        <begin position="645"/>
        <end position="660"/>
    </location>
</feature>
<feature type="region of interest" description="Disordered" evidence="1">
    <location>
        <begin position="1"/>
        <end position="71"/>
    </location>
</feature>
<dbReference type="RefSeq" id="XP_018607949.2">
    <property type="nucleotide sequence ID" value="XM_018752433.2"/>
</dbReference>
<feature type="region of interest" description="Disordered" evidence="1">
    <location>
        <begin position="190"/>
        <end position="261"/>
    </location>
</feature>
<feature type="compositionally biased region" description="Polar residues" evidence="1">
    <location>
        <begin position="229"/>
        <end position="250"/>
    </location>
</feature>
<evidence type="ECO:0000256" key="1">
    <source>
        <dbReference type="SAM" id="MobiDB-lite"/>
    </source>
</evidence>
<organism evidence="2 3">
    <name type="scientific">Scleropages formosus</name>
    <name type="common">Asian bonytongue</name>
    <name type="synonym">Osteoglossum formosum</name>
    <dbReference type="NCBI Taxonomy" id="113540"/>
    <lineage>
        <taxon>Eukaryota</taxon>
        <taxon>Metazoa</taxon>
        <taxon>Chordata</taxon>
        <taxon>Craniata</taxon>
        <taxon>Vertebrata</taxon>
        <taxon>Euteleostomi</taxon>
        <taxon>Actinopterygii</taxon>
        <taxon>Neopterygii</taxon>
        <taxon>Teleostei</taxon>
        <taxon>Osteoglossocephala</taxon>
        <taxon>Osteoglossomorpha</taxon>
        <taxon>Osteoglossiformes</taxon>
        <taxon>Osteoglossidae</taxon>
        <taxon>Scleropages</taxon>
    </lineage>
</organism>
<dbReference type="AlphaFoldDB" id="A0A8C9S4Y2"/>
<dbReference type="Ensembl" id="ENSSFOT00015026139.2">
    <property type="protein sequence ID" value="ENSSFOP00015025856.2"/>
    <property type="gene ID" value="ENSSFOG00015016614.2"/>
</dbReference>
<accession>A0A8C9S4Y2</accession>
<feature type="compositionally biased region" description="Low complexity" evidence="1">
    <location>
        <begin position="601"/>
        <end position="636"/>
    </location>
</feature>
<protein>
    <submittedName>
        <fullName evidence="2">Zonadhesin-like</fullName>
    </submittedName>
</protein>